<sequence length="60" mass="6723">MWWKCCVSVCKEQTFLTSCSTGPLAPVRPAPSWRLLANCLATSTSTVHYSTILLRSLRHL</sequence>
<evidence type="ECO:0000313" key="1">
    <source>
        <dbReference type="EMBL" id="CAD7269614.1"/>
    </source>
</evidence>
<accession>A0A7R9G756</accession>
<gene>
    <name evidence="1" type="ORF">TSIB3V08_LOCUS13614</name>
</gene>
<proteinExistence type="predicted"/>
<dbReference type="AlphaFoldDB" id="A0A7R9G756"/>
<reference evidence="1" key="1">
    <citation type="submission" date="2020-11" db="EMBL/GenBank/DDBJ databases">
        <authorList>
            <person name="Tran Van P."/>
        </authorList>
    </citation>
    <scope>NUCLEOTIDE SEQUENCE</scope>
</reference>
<name>A0A7R9G756_TIMSH</name>
<protein>
    <submittedName>
        <fullName evidence="1">Uncharacterized protein</fullName>
    </submittedName>
</protein>
<organism evidence="1">
    <name type="scientific">Timema shepardi</name>
    <name type="common">Walking stick</name>
    <dbReference type="NCBI Taxonomy" id="629360"/>
    <lineage>
        <taxon>Eukaryota</taxon>
        <taxon>Metazoa</taxon>
        <taxon>Ecdysozoa</taxon>
        <taxon>Arthropoda</taxon>
        <taxon>Hexapoda</taxon>
        <taxon>Insecta</taxon>
        <taxon>Pterygota</taxon>
        <taxon>Neoptera</taxon>
        <taxon>Polyneoptera</taxon>
        <taxon>Phasmatodea</taxon>
        <taxon>Timematodea</taxon>
        <taxon>Timematoidea</taxon>
        <taxon>Timematidae</taxon>
        <taxon>Timema</taxon>
    </lineage>
</organism>
<dbReference type="EMBL" id="OC030054">
    <property type="protein sequence ID" value="CAD7269614.1"/>
    <property type="molecule type" value="Genomic_DNA"/>
</dbReference>